<feature type="domain" description="DNA methylase N-4/N-6" evidence="5">
    <location>
        <begin position="33"/>
        <end position="261"/>
    </location>
</feature>
<evidence type="ECO:0000256" key="1">
    <source>
        <dbReference type="ARBA" id="ARBA00006594"/>
    </source>
</evidence>
<keyword evidence="2 6" id="KW-0489">Methyltransferase</keyword>
<comment type="similarity">
    <text evidence="1 4">Belongs to the N(4)/N(6)-methyltransferase family.</text>
</comment>
<evidence type="ECO:0000256" key="4">
    <source>
        <dbReference type="RuleBase" id="RU362026"/>
    </source>
</evidence>
<dbReference type="InterPro" id="IPR002941">
    <property type="entry name" value="DNA_methylase_N4/N6"/>
</dbReference>
<dbReference type="PROSITE" id="PS00092">
    <property type="entry name" value="N6_MTASE"/>
    <property type="match status" value="1"/>
</dbReference>
<dbReference type="GO" id="GO:0032259">
    <property type="term" value="P:methylation"/>
    <property type="evidence" value="ECO:0007669"/>
    <property type="project" value="UniProtKB-KW"/>
</dbReference>
<dbReference type="GO" id="GO:0005737">
    <property type="term" value="C:cytoplasm"/>
    <property type="evidence" value="ECO:0007669"/>
    <property type="project" value="TreeGrafter"/>
</dbReference>
<dbReference type="CDD" id="cd02440">
    <property type="entry name" value="AdoMet_MTases"/>
    <property type="match status" value="1"/>
</dbReference>
<protein>
    <recommendedName>
        <fullName evidence="4">Methyltransferase</fullName>
        <ecNumber evidence="4">2.1.1.-</ecNumber>
    </recommendedName>
</protein>
<dbReference type="InterPro" id="IPR002052">
    <property type="entry name" value="DNA_methylase_N6_adenine_CS"/>
</dbReference>
<proteinExistence type="inferred from homology"/>
<dbReference type="GO" id="GO:0003677">
    <property type="term" value="F:DNA binding"/>
    <property type="evidence" value="ECO:0007669"/>
    <property type="project" value="InterPro"/>
</dbReference>
<dbReference type="InterPro" id="IPR029063">
    <property type="entry name" value="SAM-dependent_MTases_sf"/>
</dbReference>
<evidence type="ECO:0000256" key="3">
    <source>
        <dbReference type="ARBA" id="ARBA00022679"/>
    </source>
</evidence>
<dbReference type="Pfam" id="PF01555">
    <property type="entry name" value="N6_N4_Mtase"/>
    <property type="match status" value="1"/>
</dbReference>
<name>A0A832M2D0_9CYAN</name>
<dbReference type="PANTHER" id="PTHR13370">
    <property type="entry name" value="RNA METHYLASE-RELATED"/>
    <property type="match status" value="1"/>
</dbReference>
<evidence type="ECO:0000313" key="6">
    <source>
        <dbReference type="EMBL" id="HGW93229.1"/>
    </source>
</evidence>
<dbReference type="Gene3D" id="3.40.50.150">
    <property type="entry name" value="Vaccinia Virus protein VP39"/>
    <property type="match status" value="1"/>
</dbReference>
<comment type="caution">
    <text evidence="6">The sequence shown here is derived from an EMBL/GenBank/DDBJ whole genome shotgun (WGS) entry which is preliminary data.</text>
</comment>
<sequence>MNSSVTIAHQHSNGTLFCGDALAWLQTLATGSVDLVIADPPYNLKKAEWDTFESQDVYIDWSLQWIAEVARVLKPAGSLYLMGFSETLADLKRPASKLFRGCRWLIWHYKNKANLGRDWGRSHESVLLFRKTECAPINIDNIRIPYGNHTLKYPSHPQAITSQYGRAEECDRYQKWIPNSRGAKPKDVIEIPTICNGMREKTPHPTQKPEALIRKFVLASSNLGDLVIDPFSGSGTTLVVAEQLGRRWMGCELNWEYNEWAIRRIEAAEHLTEQEWFWRDRKDEERRRRIRS</sequence>
<evidence type="ECO:0000256" key="2">
    <source>
        <dbReference type="ARBA" id="ARBA00022603"/>
    </source>
</evidence>
<dbReference type="EC" id="2.1.1.-" evidence="4"/>
<dbReference type="SUPFAM" id="SSF53335">
    <property type="entry name" value="S-adenosyl-L-methionine-dependent methyltransferases"/>
    <property type="match status" value="1"/>
</dbReference>
<dbReference type="AlphaFoldDB" id="A0A832M2D0"/>
<dbReference type="PRINTS" id="PR00508">
    <property type="entry name" value="S21N4MTFRASE"/>
</dbReference>
<dbReference type="GO" id="GO:0008170">
    <property type="term" value="F:N-methyltransferase activity"/>
    <property type="evidence" value="ECO:0007669"/>
    <property type="project" value="InterPro"/>
</dbReference>
<keyword evidence="3 6" id="KW-0808">Transferase</keyword>
<organism evidence="6">
    <name type="scientific">Oscillatoriales cyanobacterium SpSt-402</name>
    <dbReference type="NCBI Taxonomy" id="2282168"/>
    <lineage>
        <taxon>Bacteria</taxon>
        <taxon>Bacillati</taxon>
        <taxon>Cyanobacteriota</taxon>
        <taxon>Cyanophyceae</taxon>
        <taxon>Oscillatoriophycideae</taxon>
        <taxon>Oscillatoriales</taxon>
    </lineage>
</organism>
<dbReference type="PANTHER" id="PTHR13370:SF24">
    <property type="entry name" value="TYPE III RESTRICTION-MODIFICATION ENZYME STYLTI MOD SUBUNIT"/>
    <property type="match status" value="1"/>
</dbReference>
<dbReference type="EMBL" id="DSRD01000193">
    <property type="protein sequence ID" value="HGW93229.1"/>
    <property type="molecule type" value="Genomic_DNA"/>
</dbReference>
<dbReference type="InterPro" id="IPR001091">
    <property type="entry name" value="RM_Methyltransferase"/>
</dbReference>
<evidence type="ECO:0000259" key="5">
    <source>
        <dbReference type="Pfam" id="PF01555"/>
    </source>
</evidence>
<reference evidence="6" key="1">
    <citation type="journal article" date="2020" name="mSystems">
        <title>Genome- and Community-Level Interaction Insights into Carbon Utilization and Element Cycling Functions of Hydrothermarchaeota in Hydrothermal Sediment.</title>
        <authorList>
            <person name="Zhou Z."/>
            <person name="Liu Y."/>
            <person name="Xu W."/>
            <person name="Pan J."/>
            <person name="Luo Z.H."/>
            <person name="Li M."/>
        </authorList>
    </citation>
    <scope>NUCLEOTIDE SEQUENCE [LARGE SCALE GENOMIC DNA]</scope>
    <source>
        <strain evidence="6">SpSt-402</strain>
    </source>
</reference>
<gene>
    <name evidence="6" type="ORF">ENR47_02930</name>
</gene>
<accession>A0A832M2D0</accession>